<comment type="subcellular location">
    <subcellularLocation>
        <location evidence="1">Cell membrane</location>
        <topology evidence="1">Multi-pass membrane protein</topology>
    </subcellularLocation>
</comment>
<evidence type="ECO:0000256" key="8">
    <source>
        <dbReference type="ARBA" id="ARBA00022958"/>
    </source>
</evidence>
<dbReference type="PROSITE" id="PS50112">
    <property type="entry name" value="PAS"/>
    <property type="match status" value="1"/>
</dbReference>
<reference evidence="18" key="2">
    <citation type="submission" date="2025-09" db="UniProtKB">
        <authorList>
            <consortium name="Ensembl"/>
        </authorList>
    </citation>
    <scope>IDENTIFICATION</scope>
</reference>
<dbReference type="FunFam" id="1.10.287.70:FF:000020">
    <property type="entry name" value="Potassium channel, voltage-gated eag-related subfamily H, member 7"/>
    <property type="match status" value="1"/>
</dbReference>
<dbReference type="Pfam" id="PF13426">
    <property type="entry name" value="PAS_9"/>
    <property type="match status" value="1"/>
</dbReference>
<reference evidence="18" key="1">
    <citation type="submission" date="2025-08" db="UniProtKB">
        <authorList>
            <consortium name="Ensembl"/>
        </authorList>
    </citation>
    <scope>IDENTIFICATION</scope>
</reference>
<accession>A0A8C1N469</accession>
<dbReference type="Gene3D" id="1.10.1200.260">
    <property type="match status" value="1"/>
</dbReference>
<dbReference type="InterPro" id="IPR003967">
    <property type="entry name" value="K_chnl_volt-dep_ERG"/>
</dbReference>
<feature type="compositionally biased region" description="Low complexity" evidence="14">
    <location>
        <begin position="223"/>
        <end position="239"/>
    </location>
</feature>
<evidence type="ECO:0000256" key="12">
    <source>
        <dbReference type="ARBA" id="ARBA00023303"/>
    </source>
</evidence>
<evidence type="ECO:0000256" key="14">
    <source>
        <dbReference type="SAM" id="MobiDB-lite"/>
    </source>
</evidence>
<dbReference type="PROSITE" id="PS50042">
    <property type="entry name" value="CNMP_BINDING_3"/>
    <property type="match status" value="1"/>
</dbReference>
<dbReference type="Pfam" id="PF00520">
    <property type="entry name" value="Ion_trans"/>
    <property type="match status" value="1"/>
</dbReference>
<dbReference type="SUPFAM" id="SSF55785">
    <property type="entry name" value="PYP-like sensor domain (PAS domain)"/>
    <property type="match status" value="1"/>
</dbReference>
<keyword evidence="8" id="KW-0630">Potassium</keyword>
<dbReference type="InterPro" id="IPR005821">
    <property type="entry name" value="Ion_trans_dom"/>
</dbReference>
<evidence type="ECO:0000256" key="13">
    <source>
        <dbReference type="ARBA" id="ARBA00034430"/>
    </source>
</evidence>
<keyword evidence="10" id="KW-0406">Ion transport</keyword>
<dbReference type="Gene3D" id="2.60.120.10">
    <property type="entry name" value="Jelly Rolls"/>
    <property type="match status" value="1"/>
</dbReference>
<evidence type="ECO:0000259" key="17">
    <source>
        <dbReference type="PROSITE" id="PS50112"/>
    </source>
</evidence>
<dbReference type="PANTHER" id="PTHR10217">
    <property type="entry name" value="VOLTAGE AND LIGAND GATED POTASSIUM CHANNEL"/>
    <property type="match status" value="1"/>
</dbReference>
<dbReference type="GO" id="GO:0005886">
    <property type="term" value="C:plasma membrane"/>
    <property type="evidence" value="ECO:0007669"/>
    <property type="project" value="UniProtKB-SubCell"/>
</dbReference>
<dbReference type="InterPro" id="IPR000014">
    <property type="entry name" value="PAS"/>
</dbReference>
<dbReference type="CDD" id="cd00130">
    <property type="entry name" value="PAS"/>
    <property type="match status" value="1"/>
</dbReference>
<dbReference type="Gene3D" id="3.30.450.20">
    <property type="entry name" value="PAS domain"/>
    <property type="match status" value="1"/>
</dbReference>
<evidence type="ECO:0000313" key="18">
    <source>
        <dbReference type="Ensembl" id="ENSCCRP00010085274.1"/>
    </source>
</evidence>
<evidence type="ECO:0000256" key="11">
    <source>
        <dbReference type="ARBA" id="ARBA00023136"/>
    </source>
</evidence>
<evidence type="ECO:0000256" key="1">
    <source>
        <dbReference type="ARBA" id="ARBA00004651"/>
    </source>
</evidence>
<dbReference type="PRINTS" id="PR01470">
    <property type="entry name" value="ERGCHANNEL"/>
</dbReference>
<keyword evidence="5 15" id="KW-0812">Transmembrane</keyword>
<evidence type="ECO:0000256" key="9">
    <source>
        <dbReference type="ARBA" id="ARBA00022989"/>
    </source>
</evidence>
<keyword evidence="9 15" id="KW-1133">Transmembrane helix</keyword>
<dbReference type="FunFam" id="3.30.450.20:FF:000001">
    <property type="entry name" value="Potassium voltage-gated channel subfamily H member 7"/>
    <property type="match status" value="1"/>
</dbReference>
<dbReference type="GO" id="GO:0042391">
    <property type="term" value="P:regulation of membrane potential"/>
    <property type="evidence" value="ECO:0007669"/>
    <property type="project" value="TreeGrafter"/>
</dbReference>
<dbReference type="InterPro" id="IPR050818">
    <property type="entry name" value="KCNH_animal-type"/>
</dbReference>
<evidence type="ECO:0000256" key="3">
    <source>
        <dbReference type="ARBA" id="ARBA00022475"/>
    </source>
</evidence>
<name>A0A8C1N469_CYPCA</name>
<dbReference type="AlphaFoldDB" id="A0A8C1N469"/>
<sequence length="979" mass="109718">MPVRRGHVAPQNTFLGIIIRKFEGQNKKFIIANARVQNCAIIYCNDAFCEMTGFSRPDVMQKPCTCDFLHGEQTKRHAIAQVAQALLGSEERKVEITYHRKDGSDFQCNTHIIPVKNEEGVVMMFILNFDYVLDEECSDSLERLNLTPPAKSEIRKGRFFRFRLPALTLLGTNKQSLPQDDPDSVMVDSPRASDDSVAVMDVRSPTKDGASPADANDTRALISSSPHSSPVSVSVPLDHSSPKQPWDRPSPSQAQSSICLAQSISRDSVCSRRRASSVHDIEGLSTNSKRLFTDRHASDGPFNHLKSSLLGSTSDSNLNRYSTINKIPLIALNFSESNDKKAPSPPSSEKTIIAPKVKDRTHNVTEKVTQVLSLGADVLPEYMLQTPRMDKFTILHYSPFKAVWDWLILLLVIYTAILTPYSAAFLLNDSEEHKRRECGYSCSPLNLVDLMVDIMFIIDILINFRTTYVNLNEEVVSHPGKIAIHYFKGWFLIDMVAAIPFDLLIFGSGSDDTTTLIGLLKTARLLRLVRVARKLDRYSEYGAAVLMLLMCIFALIAHWLACIWYAIGNVEKPYLEHKIGWLDNLEVSLGKRCNSSEHCSGPSIKDKYVTALYFTFSSLTSVGFGNVSPNTNSEKIFSICVMLIGSLMYASIFGNVSAIIQRLYSGTARYHMQMLRVKEFIRFHQIPNPLRQRLEEYFQHSWTYTNGIDMNMVLKGFPECLQADICLHLNHSLLQGCKAFRGATQGCLRALAMRFKTTHAPPGDTLVHCGDVLTALYFLSRGSIEILKDDIVVAILGTNDIFGEMIHLYAKPGKSNADVRALSYCDLHTIQREELLEVLDMYPEFADYFLTNLELTFNLRDDNSKVLPINRDQDVKADTDTAAQEQGAAEDDDLDCDVTYGEVEQRLDQLQEHLSRLECQMTSDIQSILQLLQRQTCLGPPAYSSLTAGPKDKRPGIRVQPMASVPSNPQHCTAQVPHA</sequence>
<evidence type="ECO:0000256" key="7">
    <source>
        <dbReference type="ARBA" id="ARBA00022882"/>
    </source>
</evidence>
<feature type="region of interest" description="Disordered" evidence="14">
    <location>
        <begin position="173"/>
        <end position="257"/>
    </location>
</feature>
<dbReference type="InterPro" id="IPR014710">
    <property type="entry name" value="RmlC-like_jellyroll"/>
</dbReference>
<keyword evidence="2" id="KW-0813">Transport</keyword>
<evidence type="ECO:0000256" key="4">
    <source>
        <dbReference type="ARBA" id="ARBA00022538"/>
    </source>
</evidence>
<keyword evidence="19" id="KW-1185">Reference proteome</keyword>
<evidence type="ECO:0000313" key="19">
    <source>
        <dbReference type="Proteomes" id="UP000694427"/>
    </source>
</evidence>
<dbReference type="NCBIfam" id="TIGR00229">
    <property type="entry name" value="sensory_box"/>
    <property type="match status" value="1"/>
</dbReference>
<dbReference type="PANTHER" id="PTHR10217:SF466">
    <property type="entry name" value="POTASSIUM VOLTAGE-GATED CHANNEL SUBFAMILY H MEMBER 7"/>
    <property type="match status" value="1"/>
</dbReference>
<keyword evidence="4" id="KW-0633">Potassium transport</keyword>
<keyword evidence="12" id="KW-0407">Ion channel</keyword>
<protein>
    <submittedName>
        <fullName evidence="18">Potassium voltage-gated channel subfamily H member 7</fullName>
    </submittedName>
</protein>
<dbReference type="InterPro" id="IPR018490">
    <property type="entry name" value="cNMP-bd_dom_sf"/>
</dbReference>
<dbReference type="InterPro" id="IPR003938">
    <property type="entry name" value="K_chnl_volt-dep_EAG/ELK/ERG"/>
</dbReference>
<dbReference type="SMART" id="SM00100">
    <property type="entry name" value="cNMP"/>
    <property type="match status" value="1"/>
</dbReference>
<dbReference type="InterPro" id="IPR035965">
    <property type="entry name" value="PAS-like_dom_sf"/>
</dbReference>
<evidence type="ECO:0000259" key="16">
    <source>
        <dbReference type="PROSITE" id="PS50042"/>
    </source>
</evidence>
<organism evidence="18 19">
    <name type="scientific">Cyprinus carpio</name>
    <name type="common">Common carp</name>
    <dbReference type="NCBI Taxonomy" id="7962"/>
    <lineage>
        <taxon>Eukaryota</taxon>
        <taxon>Metazoa</taxon>
        <taxon>Chordata</taxon>
        <taxon>Craniata</taxon>
        <taxon>Vertebrata</taxon>
        <taxon>Euteleostomi</taxon>
        <taxon>Actinopterygii</taxon>
        <taxon>Neopterygii</taxon>
        <taxon>Teleostei</taxon>
        <taxon>Ostariophysi</taxon>
        <taxon>Cypriniformes</taxon>
        <taxon>Cyprinidae</taxon>
        <taxon>Cyprininae</taxon>
        <taxon>Cyprinus</taxon>
    </lineage>
</organism>
<keyword evidence="11 15" id="KW-0472">Membrane</keyword>
<keyword evidence="3" id="KW-1003">Cell membrane</keyword>
<feature type="domain" description="PAS" evidence="17">
    <location>
        <begin position="41"/>
        <end position="72"/>
    </location>
</feature>
<evidence type="ECO:0000256" key="15">
    <source>
        <dbReference type="SAM" id="Phobius"/>
    </source>
</evidence>
<dbReference type="PRINTS" id="PR01463">
    <property type="entry name" value="EAGCHANLFMLY"/>
</dbReference>
<evidence type="ECO:0000256" key="10">
    <source>
        <dbReference type="ARBA" id="ARBA00023065"/>
    </source>
</evidence>
<dbReference type="Gene3D" id="1.10.287.70">
    <property type="match status" value="1"/>
</dbReference>
<dbReference type="FunFam" id="2.60.120.10:FF:000011">
    <property type="entry name" value="Potassium channel, voltage-gated eag-related subfamily H, member 7"/>
    <property type="match status" value="1"/>
</dbReference>
<feature type="transmembrane region" description="Helical" evidence="15">
    <location>
        <begin position="406"/>
        <end position="427"/>
    </location>
</feature>
<dbReference type="SUPFAM" id="SSF51206">
    <property type="entry name" value="cAMP-binding domain-like"/>
    <property type="match status" value="1"/>
</dbReference>
<keyword evidence="6" id="KW-0631">Potassium channel</keyword>
<dbReference type="Pfam" id="PF00027">
    <property type="entry name" value="cNMP_binding"/>
    <property type="match status" value="1"/>
</dbReference>
<dbReference type="GO" id="GO:0005242">
    <property type="term" value="F:inward rectifier potassium channel activity"/>
    <property type="evidence" value="ECO:0007669"/>
    <property type="project" value="TreeGrafter"/>
</dbReference>
<dbReference type="FunFam" id="1.10.1200.260:FF:000001">
    <property type="entry name" value="Potassium voltage-gated channel subfamily H member 7"/>
    <property type="match status" value="1"/>
</dbReference>
<dbReference type="SUPFAM" id="SSF81324">
    <property type="entry name" value="Voltage-gated potassium channels"/>
    <property type="match status" value="1"/>
</dbReference>
<dbReference type="GO" id="GO:0034702">
    <property type="term" value="C:monoatomic ion channel complex"/>
    <property type="evidence" value="ECO:0007669"/>
    <property type="project" value="UniProtKB-KW"/>
</dbReference>
<proteinExistence type="predicted"/>
<dbReference type="CDD" id="cd00038">
    <property type="entry name" value="CAP_ED"/>
    <property type="match status" value="1"/>
</dbReference>
<keyword evidence="7" id="KW-0851">Voltage-gated channel</keyword>
<feature type="transmembrane region" description="Helical" evidence="15">
    <location>
        <begin position="636"/>
        <end position="660"/>
    </location>
</feature>
<feature type="region of interest" description="Disordered" evidence="14">
    <location>
        <begin position="943"/>
        <end position="979"/>
    </location>
</feature>
<feature type="transmembrane region" description="Helical" evidence="15">
    <location>
        <begin position="543"/>
        <end position="567"/>
    </location>
</feature>
<dbReference type="InterPro" id="IPR000595">
    <property type="entry name" value="cNMP-bd_dom"/>
</dbReference>
<feature type="domain" description="Cyclic nucleotide-binding" evidence="16">
    <location>
        <begin position="739"/>
        <end position="839"/>
    </location>
</feature>
<evidence type="ECO:0000256" key="5">
    <source>
        <dbReference type="ARBA" id="ARBA00022692"/>
    </source>
</evidence>
<evidence type="ECO:0000256" key="2">
    <source>
        <dbReference type="ARBA" id="ARBA00022448"/>
    </source>
</evidence>
<evidence type="ECO:0000256" key="6">
    <source>
        <dbReference type="ARBA" id="ARBA00022826"/>
    </source>
</evidence>
<comment type="catalytic activity">
    <reaction evidence="13">
        <text>K(+)(in) = K(+)(out)</text>
        <dbReference type="Rhea" id="RHEA:29463"/>
        <dbReference type="ChEBI" id="CHEBI:29103"/>
    </reaction>
</comment>
<dbReference type="Proteomes" id="UP000694427">
    <property type="component" value="Unplaced"/>
</dbReference>
<dbReference type="Ensembl" id="ENSCCRT00010094600.1">
    <property type="protein sequence ID" value="ENSCCRP00010085274.1"/>
    <property type="gene ID" value="ENSCCRG00010037248.1"/>
</dbReference>